<name>A0A0A9FL54_ARUDO</name>
<protein>
    <submittedName>
        <fullName evidence="1">Uncharacterized protein</fullName>
    </submittedName>
</protein>
<proteinExistence type="predicted"/>
<accession>A0A0A9FL54</accession>
<evidence type="ECO:0000313" key="1">
    <source>
        <dbReference type="EMBL" id="JAE09008.1"/>
    </source>
</evidence>
<reference evidence="1" key="2">
    <citation type="journal article" date="2015" name="Data Brief">
        <title>Shoot transcriptome of the giant reed, Arundo donax.</title>
        <authorList>
            <person name="Barrero R.A."/>
            <person name="Guerrero F.D."/>
            <person name="Moolhuijzen P."/>
            <person name="Goolsby J.A."/>
            <person name="Tidwell J."/>
            <person name="Bellgard S.E."/>
            <person name="Bellgard M.I."/>
        </authorList>
    </citation>
    <scope>NUCLEOTIDE SEQUENCE</scope>
    <source>
        <tissue evidence="1">Shoot tissue taken approximately 20 cm above the soil surface</tissue>
    </source>
</reference>
<reference evidence="1" key="1">
    <citation type="submission" date="2014-09" db="EMBL/GenBank/DDBJ databases">
        <authorList>
            <person name="Magalhaes I.L.F."/>
            <person name="Oliveira U."/>
            <person name="Santos F.R."/>
            <person name="Vidigal T.H.D.A."/>
            <person name="Brescovit A.D."/>
            <person name="Santos A.J."/>
        </authorList>
    </citation>
    <scope>NUCLEOTIDE SEQUENCE</scope>
    <source>
        <tissue evidence="1">Shoot tissue taken approximately 20 cm above the soil surface</tissue>
    </source>
</reference>
<dbReference type="AlphaFoldDB" id="A0A0A9FL54"/>
<organism evidence="1">
    <name type="scientific">Arundo donax</name>
    <name type="common">Giant reed</name>
    <name type="synonym">Donax arundinaceus</name>
    <dbReference type="NCBI Taxonomy" id="35708"/>
    <lineage>
        <taxon>Eukaryota</taxon>
        <taxon>Viridiplantae</taxon>
        <taxon>Streptophyta</taxon>
        <taxon>Embryophyta</taxon>
        <taxon>Tracheophyta</taxon>
        <taxon>Spermatophyta</taxon>
        <taxon>Magnoliopsida</taxon>
        <taxon>Liliopsida</taxon>
        <taxon>Poales</taxon>
        <taxon>Poaceae</taxon>
        <taxon>PACMAD clade</taxon>
        <taxon>Arundinoideae</taxon>
        <taxon>Arundineae</taxon>
        <taxon>Arundo</taxon>
    </lineage>
</organism>
<sequence length="19" mass="2198">MLQFIKTSTRVRDHGTIPP</sequence>
<dbReference type="EMBL" id="GBRH01188888">
    <property type="protein sequence ID" value="JAE09008.1"/>
    <property type="molecule type" value="Transcribed_RNA"/>
</dbReference>